<evidence type="ECO:0000313" key="1">
    <source>
        <dbReference type="EMBL" id="CEL94699.1"/>
    </source>
</evidence>
<accession>A0A0G4EH53</accession>
<reference evidence="1 2" key="1">
    <citation type="submission" date="2014-11" db="EMBL/GenBank/DDBJ databases">
        <authorList>
            <person name="Zhu J."/>
            <person name="Qi W."/>
            <person name="Song R."/>
        </authorList>
    </citation>
    <scope>NUCLEOTIDE SEQUENCE [LARGE SCALE GENOMIC DNA]</scope>
</reference>
<dbReference type="SUPFAM" id="SSF54695">
    <property type="entry name" value="POZ domain"/>
    <property type="match status" value="1"/>
</dbReference>
<dbReference type="InParanoid" id="A0A0G4EH53"/>
<dbReference type="EMBL" id="CDMY01000225">
    <property type="protein sequence ID" value="CEL94699.1"/>
    <property type="molecule type" value="Genomic_DNA"/>
</dbReference>
<dbReference type="Gene3D" id="3.10.50.40">
    <property type="match status" value="1"/>
</dbReference>
<evidence type="ECO:0008006" key="3">
    <source>
        <dbReference type="Google" id="ProtNLM"/>
    </source>
</evidence>
<organism evidence="1 2">
    <name type="scientific">Vitrella brassicaformis (strain CCMP3155)</name>
    <dbReference type="NCBI Taxonomy" id="1169540"/>
    <lineage>
        <taxon>Eukaryota</taxon>
        <taxon>Sar</taxon>
        <taxon>Alveolata</taxon>
        <taxon>Colpodellida</taxon>
        <taxon>Vitrellaceae</taxon>
        <taxon>Vitrella</taxon>
    </lineage>
</organism>
<dbReference type="Proteomes" id="UP000041254">
    <property type="component" value="Unassembled WGS sequence"/>
</dbReference>
<evidence type="ECO:0000313" key="2">
    <source>
        <dbReference type="Proteomes" id="UP000041254"/>
    </source>
</evidence>
<sequence>MQLDTRVRLAIEGLQAQREEIAALHETNKVLLDAADLSNEILQLNVGGCHSSVKRKHMTSVEGTLLAALFSGRWDQRLIRDGSSRIFLDVCPHAFEAIRDAIYAGGKEAVEHMRDQAAERDHMGIHDFYVRLLLSPLHKGAADESSKGRDGEVCGPEAEHELLGGFLSTVRDFVRAFEHEQAEIDRQLGAAKVEIESVGPFVKPLHGEEPICSLDVNGKSISTLRSTTEEMGNSALGRRNDASVWSSPVEGVSEDHIRRLIDFYRRKRLAANSTDPQLLGSVGVPLLMDTRTEQRFFEKTCAMYGCEVAADVFRTQQSSFLRSPMGVRYRVIQQGTGPRPRTHHRVEFNHTSWKDGFEGQHVLQHQTNIVHAFPGMYEWAAEAVLSMRAGEVRRLIVPEELWSPSSSFAKGKAYAEIQLLRVVSD</sequence>
<dbReference type="Gene3D" id="3.30.710.10">
    <property type="entry name" value="Potassium Channel Kv1.1, Chain A"/>
    <property type="match status" value="1"/>
</dbReference>
<dbReference type="AlphaFoldDB" id="A0A0G4EH53"/>
<dbReference type="OrthoDB" id="431168at2759"/>
<keyword evidence="2" id="KW-1185">Reference proteome</keyword>
<dbReference type="PhylomeDB" id="A0A0G4EH53"/>
<dbReference type="GO" id="GO:0003755">
    <property type="term" value="F:peptidyl-prolyl cis-trans isomerase activity"/>
    <property type="evidence" value="ECO:0007669"/>
    <property type="project" value="InterPro"/>
</dbReference>
<dbReference type="InterPro" id="IPR011333">
    <property type="entry name" value="SKP1/BTB/POZ_sf"/>
</dbReference>
<name>A0A0G4EH53_VITBC</name>
<proteinExistence type="predicted"/>
<gene>
    <name evidence="1" type="ORF">Vbra_7372</name>
</gene>
<protein>
    <recommendedName>
        <fullName evidence="3">Potassium channel tetramerisation-type BTB domain-containing protein</fullName>
    </recommendedName>
</protein>
<dbReference type="SUPFAM" id="SSF54534">
    <property type="entry name" value="FKBP-like"/>
    <property type="match status" value="1"/>
</dbReference>
<dbReference type="InterPro" id="IPR046357">
    <property type="entry name" value="PPIase_dom_sf"/>
</dbReference>
<dbReference type="VEuPathDB" id="CryptoDB:Vbra_7372"/>